<evidence type="ECO:0000256" key="1">
    <source>
        <dbReference type="ARBA" id="ARBA00004127"/>
    </source>
</evidence>
<evidence type="ECO:0000256" key="3">
    <source>
        <dbReference type="ARBA" id="ARBA00022989"/>
    </source>
</evidence>
<feature type="transmembrane region" description="Helical" evidence="5">
    <location>
        <begin position="110"/>
        <end position="129"/>
    </location>
</feature>
<evidence type="ECO:0000256" key="4">
    <source>
        <dbReference type="ARBA" id="ARBA00023136"/>
    </source>
</evidence>
<keyword evidence="4 5" id="KW-0472">Membrane</keyword>
<proteinExistence type="predicted"/>
<dbReference type="GO" id="GO:0012505">
    <property type="term" value="C:endomembrane system"/>
    <property type="evidence" value="ECO:0007669"/>
    <property type="project" value="UniProtKB-SubCell"/>
</dbReference>
<sequence>MASEKTPLVGGEQGAFYFYKRSQPHVPVKVEPKVFFSNERTFIAWMNMAVTLSTIAMAIVAFADHNPWSQVYGLVLMPVAVAFVLYALYQYMRRAKLIRQRAPGPYEDNVGPTVLATMLMVAIILNVTIKLYELYA</sequence>
<keyword evidence="3 5" id="KW-1133">Transmembrane helix</keyword>
<comment type="caution">
    <text evidence="7">The sequence shown here is derived from an EMBL/GenBank/DDBJ whole genome shotgun (WGS) entry which is preliminary data.</text>
</comment>
<dbReference type="PANTHER" id="PTHR46140:SF1">
    <property type="entry name" value="VACUOLAR TRANSPORTER CHAPERONE COMPLEX SUBUNIT 4-RELATED"/>
    <property type="match status" value="1"/>
</dbReference>
<dbReference type="Pfam" id="PF02656">
    <property type="entry name" value="DUF202"/>
    <property type="match status" value="1"/>
</dbReference>
<evidence type="ECO:0000313" key="8">
    <source>
        <dbReference type="Proteomes" id="UP000664859"/>
    </source>
</evidence>
<keyword evidence="8" id="KW-1185">Reference proteome</keyword>
<dbReference type="EMBL" id="JAFCMP010000015">
    <property type="protein sequence ID" value="KAG5191714.1"/>
    <property type="molecule type" value="Genomic_DNA"/>
</dbReference>
<keyword evidence="2 5" id="KW-0812">Transmembrane</keyword>
<dbReference type="PANTHER" id="PTHR46140">
    <property type="entry name" value="VACUOLAR TRANSPORTER CHAPERONE 1-RELATED"/>
    <property type="match status" value="1"/>
</dbReference>
<organism evidence="7 8">
    <name type="scientific">Tribonema minus</name>
    <dbReference type="NCBI Taxonomy" id="303371"/>
    <lineage>
        <taxon>Eukaryota</taxon>
        <taxon>Sar</taxon>
        <taxon>Stramenopiles</taxon>
        <taxon>Ochrophyta</taxon>
        <taxon>PX clade</taxon>
        <taxon>Xanthophyceae</taxon>
        <taxon>Tribonematales</taxon>
        <taxon>Tribonemataceae</taxon>
        <taxon>Tribonema</taxon>
    </lineage>
</organism>
<feature type="transmembrane region" description="Helical" evidence="5">
    <location>
        <begin position="69"/>
        <end position="89"/>
    </location>
</feature>
<gene>
    <name evidence="7" type="ORF">JKP88DRAFT_271253</name>
</gene>
<evidence type="ECO:0000256" key="5">
    <source>
        <dbReference type="SAM" id="Phobius"/>
    </source>
</evidence>
<feature type="domain" description="DUF202" evidence="6">
    <location>
        <begin position="33"/>
        <end position="96"/>
    </location>
</feature>
<dbReference type="InterPro" id="IPR051572">
    <property type="entry name" value="VTC_Complex_Subunit"/>
</dbReference>
<comment type="subcellular location">
    <subcellularLocation>
        <location evidence="1">Endomembrane system</location>
        <topology evidence="1">Multi-pass membrane protein</topology>
    </subcellularLocation>
</comment>
<dbReference type="InterPro" id="IPR003807">
    <property type="entry name" value="DUF202"/>
</dbReference>
<dbReference type="AlphaFoldDB" id="A0A835ZGB8"/>
<protein>
    <recommendedName>
        <fullName evidence="6">DUF202 domain-containing protein</fullName>
    </recommendedName>
</protein>
<feature type="transmembrane region" description="Helical" evidence="5">
    <location>
        <begin position="42"/>
        <end position="63"/>
    </location>
</feature>
<accession>A0A835ZGB8</accession>
<evidence type="ECO:0000259" key="6">
    <source>
        <dbReference type="Pfam" id="PF02656"/>
    </source>
</evidence>
<evidence type="ECO:0000313" key="7">
    <source>
        <dbReference type="EMBL" id="KAG5191714.1"/>
    </source>
</evidence>
<name>A0A835ZGB8_9STRA</name>
<dbReference type="Proteomes" id="UP000664859">
    <property type="component" value="Unassembled WGS sequence"/>
</dbReference>
<reference evidence="7" key="1">
    <citation type="submission" date="2021-02" db="EMBL/GenBank/DDBJ databases">
        <title>First Annotated Genome of the Yellow-green Alga Tribonema minus.</title>
        <authorList>
            <person name="Mahan K.M."/>
        </authorList>
    </citation>
    <scope>NUCLEOTIDE SEQUENCE</scope>
    <source>
        <strain evidence="7">UTEX B ZZ1240</strain>
    </source>
</reference>
<dbReference type="OrthoDB" id="2243669at2759"/>
<evidence type="ECO:0000256" key="2">
    <source>
        <dbReference type="ARBA" id="ARBA00022692"/>
    </source>
</evidence>